<gene>
    <name evidence="3" type="primary">LOC115823820</name>
</gene>
<evidence type="ECO:0000313" key="3">
    <source>
        <dbReference type="RefSeq" id="XP_030643702.1"/>
    </source>
</evidence>
<dbReference type="RefSeq" id="XP_030643702.1">
    <property type="nucleotide sequence ID" value="XM_030787842.1"/>
</dbReference>
<evidence type="ECO:0000256" key="1">
    <source>
        <dbReference type="SAM" id="Phobius"/>
    </source>
</evidence>
<sequence>MPKPETFNELAHLRDSGFGQPAPRHGLKLLYWFAHNYVRFDYTGCMIPQYDPTDGGFGFKPFHNRIDDDDDRLLPNQNQPYYEVGNLNVRYANELPPYVRGNSNHHWGDGNKDRIIIRLDPYGYIDRVYVTEHKDAPNFSHGCTYRISQGLLRKIENMNRSHFLQVTEHHHSKPQVINMNPQSRPTGFSQSYVGPPPYQSSESSLCETCCAAIFVVFVLIVLFLFFIASMKNKYQ</sequence>
<dbReference type="GeneID" id="115823820"/>
<dbReference type="OrthoDB" id="8961033at2759"/>
<name>A0A6J2WJ57_CHACN</name>
<feature type="transmembrane region" description="Helical" evidence="1">
    <location>
        <begin position="211"/>
        <end position="230"/>
    </location>
</feature>
<dbReference type="AlphaFoldDB" id="A0A6J2WJ57"/>
<dbReference type="PANTHER" id="PTHR38706:SF2">
    <property type="match status" value="1"/>
</dbReference>
<keyword evidence="2" id="KW-1185">Reference proteome</keyword>
<keyword evidence="1" id="KW-0472">Membrane</keyword>
<accession>A0A6J2WJ57</accession>
<protein>
    <submittedName>
        <fullName evidence="3">Uncharacterized protein LOC115823820</fullName>
    </submittedName>
</protein>
<proteinExistence type="predicted"/>
<dbReference type="Proteomes" id="UP000504632">
    <property type="component" value="Chromosome 11"/>
</dbReference>
<organism evidence="2 3">
    <name type="scientific">Chanos chanos</name>
    <name type="common">Milkfish</name>
    <name type="synonym">Mugil chanos</name>
    <dbReference type="NCBI Taxonomy" id="29144"/>
    <lineage>
        <taxon>Eukaryota</taxon>
        <taxon>Metazoa</taxon>
        <taxon>Chordata</taxon>
        <taxon>Craniata</taxon>
        <taxon>Vertebrata</taxon>
        <taxon>Euteleostomi</taxon>
        <taxon>Actinopterygii</taxon>
        <taxon>Neopterygii</taxon>
        <taxon>Teleostei</taxon>
        <taxon>Ostariophysi</taxon>
        <taxon>Gonorynchiformes</taxon>
        <taxon>Chanidae</taxon>
        <taxon>Chanos</taxon>
    </lineage>
</organism>
<keyword evidence="1" id="KW-1133">Transmembrane helix</keyword>
<reference evidence="3" key="2">
    <citation type="submission" date="2025-08" db="UniProtKB">
        <authorList>
            <consortium name="RefSeq"/>
        </authorList>
    </citation>
    <scope>IDENTIFICATION</scope>
</reference>
<dbReference type="PANTHER" id="PTHR38706">
    <property type="entry name" value="SI:CH211-198C19.1-RELATED"/>
    <property type="match status" value="1"/>
</dbReference>
<reference evidence="2" key="1">
    <citation type="submission" date="2024-06" db="UniProtKB">
        <authorList>
            <consortium name="RefSeq"/>
        </authorList>
    </citation>
    <scope>NUCLEOTIDE SEQUENCE [LARGE SCALE GENOMIC DNA]</scope>
</reference>
<keyword evidence="1" id="KW-0812">Transmembrane</keyword>
<dbReference type="InParanoid" id="A0A6J2WJ57"/>
<evidence type="ECO:0000313" key="2">
    <source>
        <dbReference type="Proteomes" id="UP000504632"/>
    </source>
</evidence>